<evidence type="ECO:0000256" key="1">
    <source>
        <dbReference type="SAM" id="Coils"/>
    </source>
</evidence>
<feature type="coiled-coil region" evidence="1">
    <location>
        <begin position="58"/>
        <end position="92"/>
    </location>
</feature>
<evidence type="ECO:0000313" key="3">
    <source>
        <dbReference type="Proteomes" id="UP000595254"/>
    </source>
</evidence>
<keyword evidence="3" id="KW-1185">Reference proteome</keyword>
<dbReference type="Proteomes" id="UP000595254">
    <property type="component" value="Chromosome"/>
</dbReference>
<protein>
    <submittedName>
        <fullName evidence="2">Uncharacterized protein</fullName>
    </submittedName>
</protein>
<name>A0A974RZ28_PERPY</name>
<organism evidence="2 3">
    <name type="scientific">Peribacillus psychrosaccharolyticus</name>
    <name type="common">Bacillus psychrosaccharolyticus</name>
    <dbReference type="NCBI Taxonomy" id="1407"/>
    <lineage>
        <taxon>Bacteria</taxon>
        <taxon>Bacillati</taxon>
        <taxon>Bacillota</taxon>
        <taxon>Bacilli</taxon>
        <taxon>Bacillales</taxon>
        <taxon>Bacillaceae</taxon>
        <taxon>Peribacillus</taxon>
    </lineage>
</organism>
<gene>
    <name evidence="2" type="ORF">I6J18_15780</name>
</gene>
<keyword evidence="1" id="KW-0175">Coiled coil</keyword>
<reference evidence="2 3" key="1">
    <citation type="submission" date="2021-01" db="EMBL/GenBank/DDBJ databases">
        <title>FDA dAtabase for Regulatory Grade micrObial Sequences (FDA-ARGOS): Supporting development and validation of Infectious Disease Dx tests.</title>
        <authorList>
            <person name="Nelson B."/>
            <person name="Plummer A."/>
            <person name="Tallon L."/>
            <person name="Sadzewicz L."/>
            <person name="Zhao X."/>
            <person name="Boylan J."/>
            <person name="Ott S."/>
            <person name="Bowen H."/>
            <person name="Vavikolanu K."/>
            <person name="Mehta A."/>
            <person name="Aluvathingal J."/>
            <person name="Nadendla S."/>
            <person name="Myers T."/>
            <person name="Yan Y."/>
            <person name="Sichtig H."/>
        </authorList>
    </citation>
    <scope>NUCLEOTIDE SEQUENCE [LARGE SCALE GENOMIC DNA]</scope>
    <source>
        <strain evidence="2 3">FDAARGOS_1161</strain>
    </source>
</reference>
<accession>A0A974RZ28</accession>
<proteinExistence type="predicted"/>
<dbReference type="EMBL" id="CP068053">
    <property type="protein sequence ID" value="QQS99096.1"/>
    <property type="molecule type" value="Genomic_DNA"/>
</dbReference>
<evidence type="ECO:0000313" key="2">
    <source>
        <dbReference type="EMBL" id="QQS99096.1"/>
    </source>
</evidence>
<sequence length="103" mass="12121">MRRMEPITPEDEKIGNRMETSVFFPPKQRIERVEQITGDLISFIAKTQVKTTNFEYQLVQLEMIAARLETKYKVLIKENAEILQRLEKLEQRVDELTSPALIL</sequence>
<dbReference type="AlphaFoldDB" id="A0A974RZ28"/>
<dbReference type="KEGG" id="ppsr:I6J18_15780"/>
<dbReference type="RefSeq" id="WP_040375200.1">
    <property type="nucleotide sequence ID" value="NZ_CP068053.1"/>
</dbReference>